<evidence type="ECO:0000313" key="4">
    <source>
        <dbReference type="EMBL" id="MEP1061222.1"/>
    </source>
</evidence>
<accession>A0ABV0KPQ6</accession>
<organism evidence="4 5">
    <name type="scientific">Stenomitos frigidus AS-A4</name>
    <dbReference type="NCBI Taxonomy" id="2933935"/>
    <lineage>
        <taxon>Bacteria</taxon>
        <taxon>Bacillati</taxon>
        <taxon>Cyanobacteriota</taxon>
        <taxon>Cyanophyceae</taxon>
        <taxon>Leptolyngbyales</taxon>
        <taxon>Leptolyngbyaceae</taxon>
        <taxon>Stenomitos</taxon>
    </lineage>
</organism>
<dbReference type="SUPFAM" id="SSF158472">
    <property type="entry name" value="HAMP domain-like"/>
    <property type="match status" value="1"/>
</dbReference>
<feature type="chain" id="PRO_5045727958" evidence="2">
    <location>
        <begin position="18"/>
        <end position="342"/>
    </location>
</feature>
<proteinExistence type="predicted"/>
<keyword evidence="1" id="KW-0812">Transmembrane</keyword>
<dbReference type="EMBL" id="JAMPLM010000029">
    <property type="protein sequence ID" value="MEP1061222.1"/>
    <property type="molecule type" value="Genomic_DNA"/>
</dbReference>
<protein>
    <submittedName>
        <fullName evidence="4">DUF3365 domain-containing protein</fullName>
    </submittedName>
</protein>
<gene>
    <name evidence="4" type="ORF">NDI38_22580</name>
</gene>
<dbReference type="Gene3D" id="6.10.340.10">
    <property type="match status" value="1"/>
</dbReference>
<keyword evidence="5" id="KW-1185">Reference proteome</keyword>
<evidence type="ECO:0000259" key="3">
    <source>
        <dbReference type="PROSITE" id="PS50885"/>
    </source>
</evidence>
<dbReference type="CDD" id="cd06225">
    <property type="entry name" value="HAMP"/>
    <property type="match status" value="1"/>
</dbReference>
<evidence type="ECO:0000313" key="5">
    <source>
        <dbReference type="Proteomes" id="UP001476950"/>
    </source>
</evidence>
<dbReference type="InterPro" id="IPR021796">
    <property type="entry name" value="Tll0287-like_dom"/>
</dbReference>
<dbReference type="RefSeq" id="WP_199305348.1">
    <property type="nucleotide sequence ID" value="NZ_JAMPLM010000029.1"/>
</dbReference>
<keyword evidence="2" id="KW-0732">Signal</keyword>
<dbReference type="Proteomes" id="UP001476950">
    <property type="component" value="Unassembled WGS sequence"/>
</dbReference>
<sequence>MLLVFIIGISLSGAALANVLEQRAQFEVTAQAALLMQTMNSVREYNQAHITPLLTEKLETETPSDPPLTEELQTYIPSAPALPGKPETQILKDPALTEKLETQIPKDPSLTEKIETTPAFVPESVPTYAVREVFEKLRQHENYANFFYKDATLNPTNIRDKADEFETALIERFREEPDLKELSGFRTLPQGKVFYIAHPFAITDPNCLQCHTAPEMAPKSQITIYGSNNGFGWQLNDPITAQVVSVPAEAVFDSVNRSLFALMKILFSVFAVVILLINFLLKLTVIQRIKRIAGAAHAISTGEMSVDFKDNSQDEIGALAAAFGRMKSSLEISIEMLHQRKS</sequence>
<evidence type="ECO:0000256" key="2">
    <source>
        <dbReference type="SAM" id="SignalP"/>
    </source>
</evidence>
<feature type="transmembrane region" description="Helical" evidence="1">
    <location>
        <begin position="259"/>
        <end position="281"/>
    </location>
</feature>
<name>A0ABV0KPQ6_9CYAN</name>
<keyword evidence="1" id="KW-1133">Transmembrane helix</keyword>
<reference evidence="4 5" key="1">
    <citation type="submission" date="2022-04" db="EMBL/GenBank/DDBJ databases">
        <title>Positive selection, recombination, and allopatry shape intraspecific diversity of widespread and dominant cyanobacteria.</title>
        <authorList>
            <person name="Wei J."/>
            <person name="Shu W."/>
            <person name="Hu C."/>
        </authorList>
    </citation>
    <scope>NUCLEOTIDE SEQUENCE [LARGE SCALE GENOMIC DNA]</scope>
    <source>
        <strain evidence="4 5">AS-A4</strain>
    </source>
</reference>
<feature type="domain" description="HAMP" evidence="3">
    <location>
        <begin position="283"/>
        <end position="335"/>
    </location>
</feature>
<dbReference type="SMART" id="SM00304">
    <property type="entry name" value="HAMP"/>
    <property type="match status" value="1"/>
</dbReference>
<feature type="signal peptide" evidence="2">
    <location>
        <begin position="1"/>
        <end position="17"/>
    </location>
</feature>
<dbReference type="Pfam" id="PF00672">
    <property type="entry name" value="HAMP"/>
    <property type="match status" value="1"/>
</dbReference>
<evidence type="ECO:0000256" key="1">
    <source>
        <dbReference type="SAM" id="Phobius"/>
    </source>
</evidence>
<dbReference type="InterPro" id="IPR003660">
    <property type="entry name" value="HAMP_dom"/>
</dbReference>
<keyword evidence="1" id="KW-0472">Membrane</keyword>
<dbReference type="PROSITE" id="PS50885">
    <property type="entry name" value="HAMP"/>
    <property type="match status" value="1"/>
</dbReference>
<comment type="caution">
    <text evidence="4">The sequence shown here is derived from an EMBL/GenBank/DDBJ whole genome shotgun (WGS) entry which is preliminary data.</text>
</comment>
<dbReference type="Pfam" id="PF11845">
    <property type="entry name" value="Tll0287-like"/>
    <property type="match status" value="1"/>
</dbReference>